<keyword evidence="3" id="KW-1185">Reference proteome</keyword>
<evidence type="ECO:0000256" key="1">
    <source>
        <dbReference type="SAM" id="MobiDB-lite"/>
    </source>
</evidence>
<evidence type="ECO:0000313" key="3">
    <source>
        <dbReference type="Proteomes" id="UP001058626"/>
    </source>
</evidence>
<sequence length="123" mass="13243">MKRWPGKGVGTVEFRDIGTVQLTHGGDERPRGEGARGAVGRPQPNGPDSVVIVPLGPQGFGIPLDMPTQIVRVDRLCEIVLQLPLFGEEMRPIVVGFKAVAVEMVGYINTRAGIAVFPGLRRC</sequence>
<evidence type="ECO:0000313" key="2">
    <source>
        <dbReference type="EMBL" id="BDN82603.1"/>
    </source>
</evidence>
<gene>
    <name evidence="2" type="ORF">NJB1907Z4_C28180</name>
</gene>
<accession>A0A9N7LU17</accession>
<dbReference type="AlphaFoldDB" id="A0A9N7LU17"/>
<name>A0A9N7LU17_9MYCO</name>
<reference evidence="2" key="1">
    <citation type="submission" date="2022-06" db="EMBL/GenBank/DDBJ databases">
        <title>Complete genome sequence of Mycobacterium pseudoshottsii NJB1907-Z4.</title>
        <authorList>
            <person name="Komine T."/>
            <person name="Fukano H."/>
            <person name="Wada S."/>
        </authorList>
    </citation>
    <scope>NUCLEOTIDE SEQUENCE</scope>
    <source>
        <strain evidence="2">NJB1907-Z4</strain>
    </source>
</reference>
<proteinExistence type="predicted"/>
<feature type="compositionally biased region" description="Basic and acidic residues" evidence="1">
    <location>
        <begin position="25"/>
        <end position="34"/>
    </location>
</feature>
<protein>
    <submittedName>
        <fullName evidence="2">Uncharacterized protein</fullName>
    </submittedName>
</protein>
<dbReference type="EMBL" id="AP026367">
    <property type="protein sequence ID" value="BDN82603.1"/>
    <property type="molecule type" value="Genomic_DNA"/>
</dbReference>
<organism evidence="2 3">
    <name type="scientific">Mycobacterium pseudoshottsii</name>
    <dbReference type="NCBI Taxonomy" id="265949"/>
    <lineage>
        <taxon>Bacteria</taxon>
        <taxon>Bacillati</taxon>
        <taxon>Actinomycetota</taxon>
        <taxon>Actinomycetes</taxon>
        <taxon>Mycobacteriales</taxon>
        <taxon>Mycobacteriaceae</taxon>
        <taxon>Mycobacterium</taxon>
        <taxon>Mycobacterium ulcerans group</taxon>
    </lineage>
</organism>
<dbReference type="Proteomes" id="UP001058626">
    <property type="component" value="Chromosome"/>
</dbReference>
<feature type="region of interest" description="Disordered" evidence="1">
    <location>
        <begin position="19"/>
        <end position="48"/>
    </location>
</feature>